<keyword evidence="1" id="KW-1133">Transmembrane helix</keyword>
<feature type="transmembrane region" description="Helical" evidence="1">
    <location>
        <begin position="9"/>
        <end position="26"/>
    </location>
</feature>
<dbReference type="RefSeq" id="WP_249242450.1">
    <property type="nucleotide sequence ID" value="NZ_CP096649.1"/>
</dbReference>
<reference evidence="2" key="1">
    <citation type="submission" date="2022-04" db="EMBL/GenBank/DDBJ databases">
        <title>Complete genome sequences of Ezakiella coagulans and Fenollaria massiliensis.</title>
        <authorList>
            <person name="France M.T."/>
            <person name="Clifford J."/>
            <person name="Narina S."/>
            <person name="Rutt L."/>
            <person name="Ravel J."/>
        </authorList>
    </citation>
    <scope>NUCLEOTIDE SEQUENCE</scope>
    <source>
        <strain evidence="2">C0061C2</strain>
    </source>
</reference>
<gene>
    <name evidence="2" type="ORF">M1R53_06610</name>
</gene>
<proteinExistence type="predicted"/>
<name>A0A9E7DJ98_9FIRM</name>
<protein>
    <submittedName>
        <fullName evidence="2">Uncharacterized protein</fullName>
    </submittedName>
</protein>
<keyword evidence="3" id="KW-1185">Reference proteome</keyword>
<keyword evidence="1" id="KW-0812">Transmembrane</keyword>
<evidence type="ECO:0000313" key="3">
    <source>
        <dbReference type="Proteomes" id="UP000831151"/>
    </source>
</evidence>
<evidence type="ECO:0000256" key="1">
    <source>
        <dbReference type="SAM" id="Phobius"/>
    </source>
</evidence>
<keyword evidence="1" id="KW-0472">Membrane</keyword>
<evidence type="ECO:0000313" key="2">
    <source>
        <dbReference type="EMBL" id="UQK58906.1"/>
    </source>
</evidence>
<dbReference type="AlphaFoldDB" id="A0A9E7DJ98"/>
<organism evidence="2 3">
    <name type="scientific">Fenollaria massiliensis</name>
    <dbReference type="NCBI Taxonomy" id="938288"/>
    <lineage>
        <taxon>Bacteria</taxon>
        <taxon>Bacillati</taxon>
        <taxon>Bacillota</taxon>
        <taxon>Clostridia</taxon>
        <taxon>Eubacteriales</taxon>
        <taxon>Fenollaria</taxon>
    </lineage>
</organism>
<accession>A0A9E7DJ98</accession>
<dbReference type="EMBL" id="CP096649">
    <property type="protein sequence ID" value="UQK58906.1"/>
    <property type="molecule type" value="Genomic_DNA"/>
</dbReference>
<sequence>MNKSLKNKIFIILALVVIVLLAYYLMNSKHEELITLTIKNESTEKVNDLNLFLSNEETFYEVSLEANEKKTIKISYNDTFHEGILMMKYNDFDGNEHEETIIGYVEKGQSIKTKVIIKALDAKGVIKFEVK</sequence>
<dbReference type="Proteomes" id="UP000831151">
    <property type="component" value="Chromosome"/>
</dbReference>
<dbReference type="KEGG" id="fms:M1R53_06610"/>